<dbReference type="RefSeq" id="WP_015908814.1">
    <property type="nucleotide sequence ID" value="NZ_FUZJ01000001.1"/>
</dbReference>
<gene>
    <name evidence="1" type="ORF">SAMN05216240_0545</name>
</gene>
<keyword evidence="2" id="KW-1185">Reference proteome</keyword>
<reference evidence="1 2" key="1">
    <citation type="submission" date="2017-05" db="EMBL/GenBank/DDBJ databases">
        <authorList>
            <person name="Varghese N."/>
            <person name="Submissions S."/>
        </authorList>
    </citation>
    <scope>NUCLEOTIDE SEQUENCE [LARGE SCALE GENOMIC DNA]</scope>
    <source>
        <strain evidence="1 2">MACB1020</strain>
    </source>
</reference>
<proteinExistence type="predicted"/>
<accession>A0ABY1S631</accession>
<organism evidence="1 2">
    <name type="scientific">Caldicellulosiruptor bescii</name>
    <name type="common">Anaerocellum thermophilum</name>
    <dbReference type="NCBI Taxonomy" id="31899"/>
    <lineage>
        <taxon>Bacteria</taxon>
        <taxon>Bacillati</taxon>
        <taxon>Bacillota</taxon>
        <taxon>Bacillota incertae sedis</taxon>
        <taxon>Caldicellulosiruptorales</taxon>
        <taxon>Caldicellulosiruptoraceae</taxon>
        <taxon>Caldicellulosiruptor</taxon>
    </lineage>
</organism>
<sequence>MYKTIVVGYTSDGYYGPIQAGTYNDLETAIRFPELKEHVDIIAVYVYDCQGKLVYPRK</sequence>
<dbReference type="GeneID" id="60596208"/>
<dbReference type="Proteomes" id="UP000196803">
    <property type="component" value="Unassembled WGS sequence"/>
</dbReference>
<evidence type="ECO:0000313" key="1">
    <source>
        <dbReference type="EMBL" id="SMR91585.1"/>
    </source>
</evidence>
<name>A0ABY1S631_CALBS</name>
<dbReference type="EMBL" id="FXXC01000001">
    <property type="protein sequence ID" value="SMR91585.1"/>
    <property type="molecule type" value="Genomic_DNA"/>
</dbReference>
<protein>
    <submittedName>
        <fullName evidence="1">Uncharacterized protein</fullName>
    </submittedName>
</protein>
<evidence type="ECO:0000313" key="2">
    <source>
        <dbReference type="Proteomes" id="UP000196803"/>
    </source>
</evidence>
<comment type="caution">
    <text evidence="1">The sequence shown here is derived from an EMBL/GenBank/DDBJ whole genome shotgun (WGS) entry which is preliminary data.</text>
</comment>